<sequence length="368" mass="40354">MAELFVESGVQQRTAEVQCSAGQLPADFAEVIAAAKAPLILRGLVRHWPLTQLSLQEADTALDSAKACADYLLGFYNGRPTQIYQGAAGQRGRYFYNESRTALNYDTRLGQVDAVLTQLLDALQLPDPAAAPSVYIASNLLQSHFPGLQDSHSVQIPKAEAAFATEPDRVSPDRVSIWLGNQSLAACHYDASDNLACCVRGMRRFTLFPPDQVANLYPGPLEPTPGGQAISMVDFAAPDLTLYPNFPKALAAGQIADLAPGDALYLPSMWWHQVEAPGPFNILINHWWSSAPRYTGSGMNLLYHALLCLRDKPEHERRGWQALLNYYVFDDPQQAGAHLPAAARGVLADLDEGMARQLRAMLINRLNR</sequence>
<accession>A0ABV6B8S7</accession>
<dbReference type="InterPro" id="IPR003347">
    <property type="entry name" value="JmjC_dom"/>
</dbReference>
<dbReference type="SMART" id="SM00558">
    <property type="entry name" value="JmjC"/>
    <property type="match status" value="1"/>
</dbReference>
<dbReference type="SUPFAM" id="SSF51197">
    <property type="entry name" value="Clavaminate synthase-like"/>
    <property type="match status" value="1"/>
</dbReference>
<keyword evidence="3" id="KW-1185">Reference proteome</keyword>
<evidence type="ECO:0000313" key="2">
    <source>
        <dbReference type="EMBL" id="MFC0047266.1"/>
    </source>
</evidence>
<evidence type="ECO:0000259" key="1">
    <source>
        <dbReference type="PROSITE" id="PS51184"/>
    </source>
</evidence>
<organism evidence="2 3">
    <name type="scientific">Rheinheimera tilapiae</name>
    <dbReference type="NCBI Taxonomy" id="875043"/>
    <lineage>
        <taxon>Bacteria</taxon>
        <taxon>Pseudomonadati</taxon>
        <taxon>Pseudomonadota</taxon>
        <taxon>Gammaproteobacteria</taxon>
        <taxon>Chromatiales</taxon>
        <taxon>Chromatiaceae</taxon>
        <taxon>Rheinheimera</taxon>
    </lineage>
</organism>
<feature type="domain" description="JmjC" evidence="1">
    <location>
        <begin position="145"/>
        <end position="305"/>
    </location>
</feature>
<name>A0ABV6B8S7_9GAMM</name>
<dbReference type="EMBL" id="JBHLXP010000001">
    <property type="protein sequence ID" value="MFC0047266.1"/>
    <property type="molecule type" value="Genomic_DNA"/>
</dbReference>
<dbReference type="PANTHER" id="PTHR12461:SF105">
    <property type="entry name" value="HYPOXIA-INDUCIBLE FACTOR 1-ALPHA INHIBITOR"/>
    <property type="match status" value="1"/>
</dbReference>
<evidence type="ECO:0000313" key="3">
    <source>
        <dbReference type="Proteomes" id="UP001589813"/>
    </source>
</evidence>
<dbReference type="Proteomes" id="UP001589813">
    <property type="component" value="Unassembled WGS sequence"/>
</dbReference>
<gene>
    <name evidence="2" type="ORF">ACFFJP_03050</name>
</gene>
<dbReference type="PROSITE" id="PS51184">
    <property type="entry name" value="JMJC"/>
    <property type="match status" value="1"/>
</dbReference>
<comment type="caution">
    <text evidence="2">The sequence shown here is derived from an EMBL/GenBank/DDBJ whole genome shotgun (WGS) entry which is preliminary data.</text>
</comment>
<dbReference type="InterPro" id="IPR041667">
    <property type="entry name" value="Cupin_8"/>
</dbReference>
<protein>
    <submittedName>
        <fullName evidence="2">Cupin-like domain-containing protein</fullName>
    </submittedName>
</protein>
<dbReference type="Pfam" id="PF13621">
    <property type="entry name" value="Cupin_8"/>
    <property type="match status" value="1"/>
</dbReference>
<proteinExistence type="predicted"/>
<dbReference type="Gene3D" id="2.60.120.10">
    <property type="entry name" value="Jelly Rolls"/>
    <property type="match status" value="1"/>
</dbReference>
<dbReference type="PANTHER" id="PTHR12461">
    <property type="entry name" value="HYPOXIA-INDUCIBLE FACTOR 1 ALPHA INHIBITOR-RELATED"/>
    <property type="match status" value="1"/>
</dbReference>
<reference evidence="2 3" key="1">
    <citation type="submission" date="2024-09" db="EMBL/GenBank/DDBJ databases">
        <authorList>
            <person name="Sun Q."/>
            <person name="Mori K."/>
        </authorList>
    </citation>
    <scope>NUCLEOTIDE SEQUENCE [LARGE SCALE GENOMIC DNA]</scope>
    <source>
        <strain evidence="2 3">KCTC 23315</strain>
    </source>
</reference>
<dbReference type="RefSeq" id="WP_377240392.1">
    <property type="nucleotide sequence ID" value="NZ_JBHLXP010000001.1"/>
</dbReference>
<dbReference type="InterPro" id="IPR014710">
    <property type="entry name" value="RmlC-like_jellyroll"/>
</dbReference>